<dbReference type="GO" id="GO:0004553">
    <property type="term" value="F:hydrolase activity, hydrolyzing O-glycosyl compounds"/>
    <property type="evidence" value="ECO:0007669"/>
    <property type="project" value="InterPro"/>
</dbReference>
<proteinExistence type="predicted"/>
<evidence type="ECO:0000256" key="1">
    <source>
        <dbReference type="ARBA" id="ARBA00004241"/>
    </source>
</evidence>
<feature type="transmembrane region" description="Helical" evidence="5">
    <location>
        <begin position="12"/>
        <end position="33"/>
    </location>
</feature>
<dbReference type="Pfam" id="PF02839">
    <property type="entry name" value="CBM_5_12"/>
    <property type="match status" value="1"/>
</dbReference>
<dbReference type="OrthoDB" id="2617985at2"/>
<dbReference type="InterPro" id="IPR003610">
    <property type="entry name" value="CBM5/12"/>
</dbReference>
<dbReference type="GO" id="GO:0030420">
    <property type="term" value="P:establishment of competence for transformation"/>
    <property type="evidence" value="ECO:0007669"/>
    <property type="project" value="UniProtKB-KW"/>
</dbReference>
<dbReference type="SUPFAM" id="SSF51055">
    <property type="entry name" value="Carbohydrate binding domain"/>
    <property type="match status" value="1"/>
</dbReference>
<name>A0A1T2XK44_9BACL</name>
<keyword evidence="5" id="KW-0472">Membrane</keyword>
<dbReference type="GO" id="GO:0030246">
    <property type="term" value="F:carbohydrate binding"/>
    <property type="evidence" value="ECO:0007669"/>
    <property type="project" value="InterPro"/>
</dbReference>
<accession>A0A1T2XK44</accession>
<evidence type="ECO:0000313" key="7">
    <source>
        <dbReference type="EMBL" id="OPA80247.1"/>
    </source>
</evidence>
<dbReference type="GO" id="GO:0000272">
    <property type="term" value="P:polysaccharide catabolic process"/>
    <property type="evidence" value="ECO:0007669"/>
    <property type="project" value="UniProtKB-KW"/>
</dbReference>
<dbReference type="InterPro" id="IPR012902">
    <property type="entry name" value="N_methyl_site"/>
</dbReference>
<dbReference type="CDD" id="cd12214">
    <property type="entry name" value="ChiA1_BD"/>
    <property type="match status" value="1"/>
</dbReference>
<organism evidence="7 8">
    <name type="scientific">Paenibacillus selenitireducens</name>
    <dbReference type="NCBI Taxonomy" id="1324314"/>
    <lineage>
        <taxon>Bacteria</taxon>
        <taxon>Bacillati</taxon>
        <taxon>Bacillota</taxon>
        <taxon>Bacilli</taxon>
        <taxon>Bacillales</taxon>
        <taxon>Paenibacillaceae</taxon>
        <taxon>Paenibacillus</taxon>
    </lineage>
</organism>
<dbReference type="Pfam" id="PF07963">
    <property type="entry name" value="N_methyl"/>
    <property type="match status" value="1"/>
</dbReference>
<dbReference type="Gene3D" id="2.10.10.20">
    <property type="entry name" value="Carbohydrate-binding module superfamily 5/12"/>
    <property type="match status" value="1"/>
</dbReference>
<evidence type="ECO:0000259" key="6">
    <source>
        <dbReference type="SMART" id="SM00495"/>
    </source>
</evidence>
<dbReference type="GO" id="GO:0009986">
    <property type="term" value="C:cell surface"/>
    <property type="evidence" value="ECO:0007669"/>
    <property type="project" value="UniProtKB-SubCell"/>
</dbReference>
<keyword evidence="8" id="KW-1185">Reference proteome</keyword>
<protein>
    <recommendedName>
        <fullName evidence="6">Chitin-binding type-3 domain-containing protein</fullName>
    </recommendedName>
</protein>
<evidence type="ECO:0000313" key="8">
    <source>
        <dbReference type="Proteomes" id="UP000190188"/>
    </source>
</evidence>
<evidence type="ECO:0000256" key="4">
    <source>
        <dbReference type="ARBA" id="ARBA00023326"/>
    </source>
</evidence>
<reference evidence="7 8" key="1">
    <citation type="submission" date="2017-01" db="EMBL/GenBank/DDBJ databases">
        <title>Genome analysis of Paenibacillus selenitrireducens ES3-24.</title>
        <authorList>
            <person name="Xu D."/>
            <person name="Yao R."/>
            <person name="Zheng S."/>
        </authorList>
    </citation>
    <scope>NUCLEOTIDE SEQUENCE [LARGE SCALE GENOMIC DNA]</scope>
    <source>
        <strain evidence="7 8">ES3-24</strain>
    </source>
</reference>
<keyword evidence="5" id="KW-1133">Transmembrane helix</keyword>
<evidence type="ECO:0000256" key="2">
    <source>
        <dbReference type="ARBA" id="ARBA00022801"/>
    </source>
</evidence>
<dbReference type="STRING" id="1324314.BVG16_05770"/>
<dbReference type="RefSeq" id="WP_078497963.1">
    <property type="nucleotide sequence ID" value="NZ_MSZX01000002.1"/>
</dbReference>
<keyword evidence="2" id="KW-0378">Hydrolase</keyword>
<keyword evidence="5" id="KW-0812">Transmembrane</keyword>
<dbReference type="GO" id="GO:0005576">
    <property type="term" value="C:extracellular region"/>
    <property type="evidence" value="ECO:0007669"/>
    <property type="project" value="InterPro"/>
</dbReference>
<comment type="caution">
    <text evidence="7">The sequence shown here is derived from an EMBL/GenBank/DDBJ whole genome shotgun (WGS) entry which is preliminary data.</text>
</comment>
<comment type="subcellular location">
    <subcellularLocation>
        <location evidence="1">Cell surface</location>
    </subcellularLocation>
</comment>
<dbReference type="Proteomes" id="UP000190188">
    <property type="component" value="Unassembled WGS sequence"/>
</dbReference>
<dbReference type="PROSITE" id="PS00409">
    <property type="entry name" value="PROKAR_NTER_METHYL"/>
    <property type="match status" value="1"/>
</dbReference>
<keyword evidence="4" id="KW-0624">Polysaccharide degradation</keyword>
<keyword evidence="3" id="KW-0178">Competence</keyword>
<evidence type="ECO:0000256" key="3">
    <source>
        <dbReference type="ARBA" id="ARBA00023287"/>
    </source>
</evidence>
<gene>
    <name evidence="7" type="ORF">BVG16_05770</name>
</gene>
<dbReference type="SMART" id="SM00495">
    <property type="entry name" value="ChtBD3"/>
    <property type="match status" value="1"/>
</dbReference>
<feature type="domain" description="Chitin-binding type-3" evidence="6">
    <location>
        <begin position="105"/>
        <end position="151"/>
    </location>
</feature>
<sequence>MNVRKQEEGFTLIEVLASFVLLVIMATVLVSLFSNGFRSIDKFGERSEQMHLARQEVEQATAGTGSNLTIHQIKGTGQLKIEGETVEKQISGTSGSKMILFIPTPTPWKTGVSYTLDDQVRYNGKNYRCVIPHTSNASNKPTSTSSPWVTM</sequence>
<evidence type="ECO:0000256" key="5">
    <source>
        <dbReference type="SAM" id="Phobius"/>
    </source>
</evidence>
<dbReference type="EMBL" id="MSZX01000002">
    <property type="protein sequence ID" value="OPA80247.1"/>
    <property type="molecule type" value="Genomic_DNA"/>
</dbReference>
<keyword evidence="4" id="KW-0119">Carbohydrate metabolism</keyword>
<dbReference type="AlphaFoldDB" id="A0A1T2XK44"/>
<dbReference type="InterPro" id="IPR036573">
    <property type="entry name" value="CBM_sf_5/12"/>
</dbReference>